<dbReference type="Pfam" id="PF02405">
    <property type="entry name" value="MlaE"/>
    <property type="match status" value="1"/>
</dbReference>
<dbReference type="GO" id="GO:0005548">
    <property type="term" value="F:phospholipid transporter activity"/>
    <property type="evidence" value="ECO:0007669"/>
    <property type="project" value="TreeGrafter"/>
</dbReference>
<keyword evidence="1" id="KW-0812">Transmembrane</keyword>
<dbReference type="InterPro" id="IPR002645">
    <property type="entry name" value="STAS_dom"/>
</dbReference>
<dbReference type="PANTHER" id="PTHR30188">
    <property type="entry name" value="ABC TRANSPORTER PERMEASE PROTEIN-RELATED"/>
    <property type="match status" value="1"/>
</dbReference>
<dbReference type="InterPro" id="IPR058548">
    <property type="entry name" value="MlaB-like_STAS"/>
</dbReference>
<accession>A0AAW6TSL7</accession>
<evidence type="ECO:0000259" key="2">
    <source>
        <dbReference type="PROSITE" id="PS50801"/>
    </source>
</evidence>
<feature type="domain" description="STAS" evidence="2">
    <location>
        <begin position="17"/>
        <end position="100"/>
    </location>
</feature>
<keyword evidence="1" id="KW-0472">Membrane</keyword>
<sequence>MARSDTASLDWEPLEAGALRLAFRGTLNAGSAERLWPEVMRKVAESRPSAVEIDAQGVEGLDAAGMALLFGVKAAQEGRDGDFRIRGLRDDLGDLMELFDPGPPVAPERGPGLLVRSVNRLGQAAHEFVTGFHSQVGFLGEIFVRLLGVLVRPSRLRWADTFLIAEKAGANAVGIVGLMGFLIGLILAFQSAVAMQKFGAEIYVADLVVISLFRELGPLITAFILASRSGSAFAAELGTMKVNEEVDALITMGVDPVRFLALPRIVAAVAVMPLLTLFNMLSGLIGCGLVMRSFGFPVATYVNAIQQAATLGDLFGGLVKTFVFGALIAGIGCLRGLQTGNSPSAVGDSATRAVVSGIVGIVLADGVFAVVYYYLGI</sequence>
<dbReference type="RefSeq" id="WP_349243095.1">
    <property type="nucleotide sequence ID" value="NZ_JASCXX010000001.1"/>
</dbReference>
<keyword evidence="4" id="KW-1185">Reference proteome</keyword>
<dbReference type="InterPro" id="IPR030802">
    <property type="entry name" value="Permease_MalE"/>
</dbReference>
<reference evidence="3" key="1">
    <citation type="submission" date="2023-05" db="EMBL/GenBank/DDBJ databases">
        <title>Anaerotaeda fermentans gen. nov., sp. nov., a novel anaerobic planctomycete of the new family within the order Sedimentisphaerales isolated from Taman Peninsula, Russia.</title>
        <authorList>
            <person name="Khomyakova M.A."/>
            <person name="Merkel A.Y."/>
            <person name="Slobodkin A.I."/>
        </authorList>
    </citation>
    <scope>NUCLEOTIDE SEQUENCE</scope>
    <source>
        <strain evidence="3">M17dextr</strain>
    </source>
</reference>
<dbReference type="EMBL" id="JASCXX010000001">
    <property type="protein sequence ID" value="MDI6447685.1"/>
    <property type="molecule type" value="Genomic_DNA"/>
</dbReference>
<evidence type="ECO:0000256" key="1">
    <source>
        <dbReference type="SAM" id="Phobius"/>
    </source>
</evidence>
<feature type="transmembrane region" description="Helical" evidence="1">
    <location>
        <begin position="354"/>
        <end position="375"/>
    </location>
</feature>
<feature type="transmembrane region" description="Helical" evidence="1">
    <location>
        <begin position="172"/>
        <end position="190"/>
    </location>
</feature>
<dbReference type="PROSITE" id="PS50801">
    <property type="entry name" value="STAS"/>
    <property type="match status" value="1"/>
</dbReference>
<dbReference type="GO" id="GO:0043190">
    <property type="term" value="C:ATP-binding cassette (ABC) transporter complex"/>
    <property type="evidence" value="ECO:0007669"/>
    <property type="project" value="InterPro"/>
</dbReference>
<dbReference type="PANTHER" id="PTHR30188:SF3">
    <property type="entry name" value="ABC TRANSPORTER PERMEASE"/>
    <property type="match status" value="1"/>
</dbReference>
<gene>
    <name evidence="3" type="ORF">QJ522_01420</name>
</gene>
<dbReference type="Pfam" id="PF13466">
    <property type="entry name" value="STAS_2"/>
    <property type="match status" value="1"/>
</dbReference>
<feature type="transmembrane region" description="Helical" evidence="1">
    <location>
        <begin position="265"/>
        <end position="294"/>
    </location>
</feature>
<dbReference type="SUPFAM" id="SSF52091">
    <property type="entry name" value="SpoIIaa-like"/>
    <property type="match status" value="1"/>
</dbReference>
<dbReference type="CDD" id="cd07043">
    <property type="entry name" value="STAS_anti-anti-sigma_factors"/>
    <property type="match status" value="1"/>
</dbReference>
<dbReference type="Proteomes" id="UP001431776">
    <property type="component" value="Unassembled WGS sequence"/>
</dbReference>
<evidence type="ECO:0000313" key="3">
    <source>
        <dbReference type="EMBL" id="MDI6447685.1"/>
    </source>
</evidence>
<dbReference type="AlphaFoldDB" id="A0AAW6TSL7"/>
<comment type="caution">
    <text evidence="3">The sequence shown here is derived from an EMBL/GenBank/DDBJ whole genome shotgun (WGS) entry which is preliminary data.</text>
</comment>
<dbReference type="InterPro" id="IPR036513">
    <property type="entry name" value="STAS_dom_sf"/>
</dbReference>
<name>A0AAW6TSL7_9BACT</name>
<organism evidence="3 4">
    <name type="scientific">Anaerobaca lacustris</name>
    <dbReference type="NCBI Taxonomy" id="3044600"/>
    <lineage>
        <taxon>Bacteria</taxon>
        <taxon>Pseudomonadati</taxon>
        <taxon>Planctomycetota</taxon>
        <taxon>Phycisphaerae</taxon>
        <taxon>Sedimentisphaerales</taxon>
        <taxon>Anaerobacaceae</taxon>
        <taxon>Anaerobaca</taxon>
    </lineage>
</organism>
<keyword evidence="1" id="KW-1133">Transmembrane helix</keyword>
<protein>
    <submittedName>
        <fullName evidence="3">ABC transporter permease</fullName>
    </submittedName>
</protein>
<dbReference type="Gene3D" id="3.30.750.24">
    <property type="entry name" value="STAS domain"/>
    <property type="match status" value="1"/>
</dbReference>
<evidence type="ECO:0000313" key="4">
    <source>
        <dbReference type="Proteomes" id="UP001431776"/>
    </source>
</evidence>
<proteinExistence type="predicted"/>
<feature type="transmembrane region" description="Helical" evidence="1">
    <location>
        <begin position="314"/>
        <end position="334"/>
    </location>
</feature>